<dbReference type="Gene3D" id="3.30.70.2120">
    <property type="match status" value="1"/>
</dbReference>
<evidence type="ECO:0000313" key="6">
    <source>
        <dbReference type="EMBL" id="SMG18628.1"/>
    </source>
</evidence>
<evidence type="ECO:0000259" key="4">
    <source>
        <dbReference type="Pfam" id="PF00669"/>
    </source>
</evidence>
<accession>A0A1X7IU95</accession>
<dbReference type="PANTHER" id="PTHR42792:SF2">
    <property type="entry name" value="FLAGELLIN"/>
    <property type="match status" value="1"/>
</dbReference>
<proteinExistence type="inferred from homology"/>
<name>A0A1X7IU95_9BACT</name>
<dbReference type="AlphaFoldDB" id="A0A1X7IU95"/>
<dbReference type="InterPro" id="IPR046358">
    <property type="entry name" value="Flagellin_C"/>
</dbReference>
<feature type="domain" description="Flagellin C-terminal" evidence="5">
    <location>
        <begin position="823"/>
        <end position="907"/>
    </location>
</feature>
<gene>
    <name evidence="6" type="ORF">SAMN06275492_10545</name>
</gene>
<dbReference type="InterPro" id="IPR001029">
    <property type="entry name" value="Flagellin_N"/>
</dbReference>
<dbReference type="STRING" id="561720.SAMN06275492_10545"/>
<dbReference type="Gene3D" id="6.10.10.10">
    <property type="entry name" value="Flagellar export chaperone, C-terminal domain"/>
    <property type="match status" value="1"/>
</dbReference>
<evidence type="ECO:0000256" key="1">
    <source>
        <dbReference type="ARBA" id="ARBA00005709"/>
    </source>
</evidence>
<dbReference type="SUPFAM" id="SSF64518">
    <property type="entry name" value="Phase 1 flagellin"/>
    <property type="match status" value="2"/>
</dbReference>
<dbReference type="Proteomes" id="UP000193355">
    <property type="component" value="Unassembled WGS sequence"/>
</dbReference>
<reference evidence="7" key="1">
    <citation type="submission" date="2017-04" db="EMBL/GenBank/DDBJ databases">
        <authorList>
            <person name="Varghese N."/>
            <person name="Submissions S."/>
        </authorList>
    </citation>
    <scope>NUCLEOTIDE SEQUENCE [LARGE SCALE GENOMIC DNA]</scope>
    <source>
        <strain evidence="7">USBA 82</strain>
    </source>
</reference>
<protein>
    <recommendedName>
        <fullName evidence="3">Flagellin</fullName>
    </recommendedName>
</protein>
<dbReference type="EMBL" id="FXBB01000005">
    <property type="protein sequence ID" value="SMG18628.1"/>
    <property type="molecule type" value="Genomic_DNA"/>
</dbReference>
<keyword evidence="3" id="KW-0964">Secreted</keyword>
<organism evidence="6 7">
    <name type="scientific">Dethiosulfovibrio salsuginis</name>
    <dbReference type="NCBI Taxonomy" id="561720"/>
    <lineage>
        <taxon>Bacteria</taxon>
        <taxon>Thermotogati</taxon>
        <taxon>Synergistota</taxon>
        <taxon>Synergistia</taxon>
        <taxon>Synergistales</taxon>
        <taxon>Dethiosulfovibrionaceae</taxon>
        <taxon>Dethiosulfovibrio</taxon>
    </lineage>
</organism>
<keyword evidence="6" id="KW-0966">Cell projection</keyword>
<evidence type="ECO:0000313" key="7">
    <source>
        <dbReference type="Proteomes" id="UP000193355"/>
    </source>
</evidence>
<sequence>MRVNHNIPALYAYNAVNSTNRGMQKAIAKLSSGLRINSAADDAAGLAISEKMRSQVRGLDQANANAQDGINMIQTAEGALSETHSILQRMRELSVQAANDTLTANDRQVIQLEVDQLTEEVDRISNTTQFNKKKLLNGDAAVLWSTDNLDTKVNVRGGLRTIDQFGQKSAMEGNYKLTIDATAGKGQIQKTDIFKVKHAVQESMTEHTTGFANFEGEFNGDLDDGDSVTLKVNGNTYTLNFTQTVANADTATALADKFNDTPGLRDDAIITADSGAATFAIVLKEAGATFEIGWSVEDGTGIVSNGGASNNQGMTTVKPSDDNIMAISMNGANLIEGDYRVETRTSPAATGNGDVTQVFYEKAGVDTSSLSVFSVANAATASVGANMSLLFEVDSIDEDAKTVTFSYTYVQVNKDGTSAEGQGTITKIVSADNSLGGDYGANTISVFDVSDALTAFTVGDKTVINLRSSAAATDDVVTINRTDSGTAASSPSTVMEYAFNDNALNNNSVDFSFFQLNTVSTSADFGEAKKSTVTFEFGALENAYNNLTSPDGRDYAASFKIEKQGIGEIADGGTKVYDLDKFWDSNGNFMMEDPQTLTIVQGDGKKASITLYKDDTLDSVAEKLNDAIRDTLGQGELDGLSKSDTFANYITVEEAADNPDSPYSVAGTMVISSAINGKDGELTFIGDEELINALSLNVIQKSVENSFNVTVTDAHDPAKVIAKDVKVTGNNLVGVVHKNIDVTFDSMADVKVEWNKDTAKWVASAKDDSYETTVHLADNTTVFQIGANEKEDMGINIGNMNARALGVNNIQVTDRENAARSITVLDSAIARVSDQRANLGAYQNRLEHTINNLTTASTNLTASESRIRDVDMAKEMMNFTKLNILMQAGNSMLGQANQLPQNVLQLLR</sequence>
<comment type="function">
    <text evidence="3">Flagellin is the subunit protein which polymerizes to form the filaments of bacterial flagella.</text>
</comment>
<dbReference type="GO" id="GO:0009288">
    <property type="term" value="C:bacterial-type flagellum"/>
    <property type="evidence" value="ECO:0007669"/>
    <property type="project" value="UniProtKB-SubCell"/>
</dbReference>
<evidence type="ECO:0000259" key="5">
    <source>
        <dbReference type="Pfam" id="PF00700"/>
    </source>
</evidence>
<evidence type="ECO:0000256" key="2">
    <source>
        <dbReference type="ARBA" id="ARBA00023143"/>
    </source>
</evidence>
<comment type="similarity">
    <text evidence="1 3">Belongs to the bacterial flagellin family.</text>
</comment>
<feature type="domain" description="Flagellin N-terminal" evidence="4">
    <location>
        <begin position="3"/>
        <end position="139"/>
    </location>
</feature>
<dbReference type="GO" id="GO:0005198">
    <property type="term" value="F:structural molecule activity"/>
    <property type="evidence" value="ECO:0007669"/>
    <property type="project" value="UniProtKB-UniRule"/>
</dbReference>
<dbReference type="Pfam" id="PF00700">
    <property type="entry name" value="Flagellin_C"/>
    <property type="match status" value="1"/>
</dbReference>
<dbReference type="RefSeq" id="WP_085543945.1">
    <property type="nucleotide sequence ID" value="NZ_FXBB01000005.1"/>
</dbReference>
<keyword evidence="2 3" id="KW-0975">Bacterial flagellum</keyword>
<keyword evidence="6" id="KW-0969">Cilium</keyword>
<comment type="subcellular location">
    <subcellularLocation>
        <location evidence="3">Secreted</location>
    </subcellularLocation>
    <subcellularLocation>
        <location evidence="3">Bacterial flagellum</location>
    </subcellularLocation>
</comment>
<dbReference type="PRINTS" id="PR00207">
    <property type="entry name" value="FLAGELLIN"/>
</dbReference>
<dbReference type="Pfam" id="PF00669">
    <property type="entry name" value="Flagellin_N"/>
    <property type="match status" value="1"/>
</dbReference>
<evidence type="ECO:0000256" key="3">
    <source>
        <dbReference type="RuleBase" id="RU362073"/>
    </source>
</evidence>
<dbReference type="Gene3D" id="1.20.1330.10">
    <property type="entry name" value="f41 fragment of flagellin, N-terminal domain"/>
    <property type="match status" value="2"/>
</dbReference>
<dbReference type="InterPro" id="IPR001492">
    <property type="entry name" value="Flagellin"/>
</dbReference>
<dbReference type="GO" id="GO:0005576">
    <property type="term" value="C:extracellular region"/>
    <property type="evidence" value="ECO:0007669"/>
    <property type="project" value="UniProtKB-SubCell"/>
</dbReference>
<dbReference type="InterPro" id="IPR042187">
    <property type="entry name" value="Flagellin_C_sub2"/>
</dbReference>
<keyword evidence="7" id="KW-1185">Reference proteome</keyword>
<dbReference type="PANTHER" id="PTHR42792">
    <property type="entry name" value="FLAGELLIN"/>
    <property type="match status" value="1"/>
</dbReference>
<keyword evidence="6" id="KW-0282">Flagellum</keyword>